<dbReference type="InterPro" id="IPR023828">
    <property type="entry name" value="Peptidase_S8_Ser-AS"/>
</dbReference>
<dbReference type="PROSITE" id="PS51892">
    <property type="entry name" value="SUBTILASE"/>
    <property type="match status" value="1"/>
</dbReference>
<organism evidence="10 11">
    <name type="scientific">Virgibacillus phasianinus</name>
    <dbReference type="NCBI Taxonomy" id="2017483"/>
    <lineage>
        <taxon>Bacteria</taxon>
        <taxon>Bacillati</taxon>
        <taxon>Bacillota</taxon>
        <taxon>Bacilli</taxon>
        <taxon>Bacillales</taxon>
        <taxon>Bacillaceae</taxon>
        <taxon>Virgibacillus</taxon>
    </lineage>
</organism>
<dbReference type="FunFam" id="3.40.50.200:FF:000043">
    <property type="entry name" value="Peptidase S8"/>
    <property type="match status" value="1"/>
</dbReference>
<dbReference type="Pfam" id="PF13715">
    <property type="entry name" value="CarbopepD_reg_2"/>
    <property type="match status" value="1"/>
</dbReference>
<dbReference type="InterPro" id="IPR036852">
    <property type="entry name" value="Peptidase_S8/S53_dom_sf"/>
</dbReference>
<comment type="similarity">
    <text evidence="1 6">Belongs to the peptidase S8 family.</text>
</comment>
<feature type="active site" description="Charge relay system" evidence="5 6">
    <location>
        <position position="447"/>
    </location>
</feature>
<evidence type="ECO:0000256" key="3">
    <source>
        <dbReference type="ARBA" id="ARBA00022801"/>
    </source>
</evidence>
<evidence type="ECO:0000256" key="7">
    <source>
        <dbReference type="SAM" id="MobiDB-lite"/>
    </source>
</evidence>
<dbReference type="SUPFAM" id="SSF49464">
    <property type="entry name" value="Carboxypeptidase regulatory domain-like"/>
    <property type="match status" value="2"/>
</dbReference>
<dbReference type="Pfam" id="PF20773">
    <property type="entry name" value="InhA-like_MAM"/>
    <property type="match status" value="1"/>
</dbReference>
<dbReference type="NCBIfam" id="NF038128">
    <property type="entry name" value="choice_anch_J"/>
    <property type="match status" value="1"/>
</dbReference>
<reference evidence="10 11" key="1">
    <citation type="submission" date="2017-07" db="EMBL/GenBank/DDBJ databases">
        <title>Virgibacillus sp. LM2416.</title>
        <authorList>
            <person name="Tak E.J."/>
            <person name="Bae J.-W."/>
        </authorList>
    </citation>
    <scope>NUCLEOTIDE SEQUENCE [LARGE SCALE GENOMIC DNA]</scope>
    <source>
        <strain evidence="10 11">LM2416</strain>
    </source>
</reference>
<keyword evidence="3 6" id="KW-0378">Hydrolase</keyword>
<gene>
    <name evidence="10" type="ORF">CFK37_12370</name>
</gene>
<proteinExistence type="inferred from homology"/>
<dbReference type="PANTHER" id="PTHR43399:SF4">
    <property type="entry name" value="CELL WALL-ASSOCIATED PROTEASE"/>
    <property type="match status" value="1"/>
</dbReference>
<evidence type="ECO:0000313" key="11">
    <source>
        <dbReference type="Proteomes" id="UP000198312"/>
    </source>
</evidence>
<dbReference type="InterPro" id="IPR008969">
    <property type="entry name" value="CarboxyPept-like_regulatory"/>
</dbReference>
<feature type="active site" description="Charge relay system" evidence="5 6">
    <location>
        <position position="223"/>
    </location>
</feature>
<dbReference type="InterPro" id="IPR013320">
    <property type="entry name" value="ConA-like_dom_sf"/>
</dbReference>
<dbReference type="GO" id="GO:0004252">
    <property type="term" value="F:serine-type endopeptidase activity"/>
    <property type="evidence" value="ECO:0007669"/>
    <property type="project" value="UniProtKB-UniRule"/>
</dbReference>
<evidence type="ECO:0000259" key="9">
    <source>
        <dbReference type="Pfam" id="PF05922"/>
    </source>
</evidence>
<dbReference type="InterPro" id="IPR010259">
    <property type="entry name" value="S8pro/Inhibitor_I9"/>
</dbReference>
<accession>A0A220U496</accession>
<evidence type="ECO:0000256" key="1">
    <source>
        <dbReference type="ARBA" id="ARBA00011073"/>
    </source>
</evidence>
<dbReference type="KEGG" id="vil:CFK37_12370"/>
<dbReference type="InterPro" id="IPR000209">
    <property type="entry name" value="Peptidase_S8/S53_dom"/>
</dbReference>
<keyword evidence="4 6" id="KW-0720">Serine protease</keyword>
<dbReference type="InterPro" id="IPR013783">
    <property type="entry name" value="Ig-like_fold"/>
</dbReference>
<evidence type="ECO:0000256" key="2">
    <source>
        <dbReference type="ARBA" id="ARBA00022670"/>
    </source>
</evidence>
<name>A0A220U496_9BACI</name>
<dbReference type="InterPro" id="IPR051048">
    <property type="entry name" value="Peptidase_S8/S53_subtilisin"/>
</dbReference>
<dbReference type="PIRSF" id="PIRSF015477">
    <property type="entry name" value="Bpr"/>
    <property type="match status" value="1"/>
</dbReference>
<feature type="region of interest" description="Disordered" evidence="7">
    <location>
        <begin position="827"/>
        <end position="850"/>
    </location>
</feature>
<dbReference type="Pfam" id="PF05922">
    <property type="entry name" value="Inhibitor_I9"/>
    <property type="match status" value="1"/>
</dbReference>
<dbReference type="CDD" id="cd07481">
    <property type="entry name" value="Peptidases_S8_BacillopeptidaseF-like"/>
    <property type="match status" value="1"/>
</dbReference>
<dbReference type="Gene3D" id="3.40.50.200">
    <property type="entry name" value="Peptidase S8/S53 domain"/>
    <property type="match status" value="1"/>
</dbReference>
<dbReference type="PANTHER" id="PTHR43399">
    <property type="entry name" value="SUBTILISIN-RELATED"/>
    <property type="match status" value="1"/>
</dbReference>
<feature type="domain" description="Inhibitor I9" evidence="9">
    <location>
        <begin position="69"/>
        <end position="177"/>
    </location>
</feature>
<dbReference type="InterPro" id="IPR012103">
    <property type="entry name" value="Pept_S8A_Bpr"/>
</dbReference>
<feature type="domain" description="Peptidase S8/S53" evidence="8">
    <location>
        <begin position="214"/>
        <end position="499"/>
    </location>
</feature>
<feature type="active site" description="Charge relay system" evidence="5 6">
    <location>
        <position position="269"/>
    </location>
</feature>
<dbReference type="RefSeq" id="WP_089062144.1">
    <property type="nucleotide sequence ID" value="NZ_CP022315.1"/>
</dbReference>
<dbReference type="SUPFAM" id="SSF52743">
    <property type="entry name" value="Subtilisin-like"/>
    <property type="match status" value="1"/>
</dbReference>
<dbReference type="EMBL" id="CP022315">
    <property type="protein sequence ID" value="ASK62885.1"/>
    <property type="molecule type" value="Genomic_DNA"/>
</dbReference>
<evidence type="ECO:0000256" key="5">
    <source>
        <dbReference type="PIRSR" id="PIRSR015477-1"/>
    </source>
</evidence>
<dbReference type="Pfam" id="PF00082">
    <property type="entry name" value="Peptidase_S8"/>
    <property type="match status" value="1"/>
</dbReference>
<dbReference type="Gene3D" id="2.60.120.200">
    <property type="match status" value="1"/>
</dbReference>
<dbReference type="InterPro" id="IPR033857">
    <property type="entry name" value="Bacillopeptidase_F"/>
</dbReference>
<evidence type="ECO:0000259" key="8">
    <source>
        <dbReference type="Pfam" id="PF00082"/>
    </source>
</evidence>
<keyword evidence="2 6" id="KW-0645">Protease</keyword>
<sequence length="1449" mass="157316">MKINRRSRIRLFSIAASLLILFSLLTPVIGNAKTNNRAYRSVKSSQSLAKAKLSDRLLEDFKENEKITFLIKFKEKANTKKIAKDARKSAASANLTAQKLELIQRSAVVSELKATSLKSQKSVKQFLENEVEKGNAGDIRSYYIVNGIAVTSTKEVAQKVASFEEVEKVLPNETRQLYATKTKETKSPQAEVDNVEWNVNHIGAPHVWEMGIDGTGTVIASIDTGVQWEHPALKRKYRGYDQATGEVNHDFSWFDATAGETEPYDEIGHGTHTIGTMVGGEPDGSNQIGVAPGAKFIAVKAFTADGGTDADLLAAAEWVLAPTDLEGNTRVDLAPDIVNNSWGGGPGLDEWYRDVVKNWRAANIFPEFSAGNTTRVNPGGPRSIANPANYPESFAAGATDINDGLAEFSLRGPSPYEEIKPDISAPGVNIRSSVPGGGYEGGWNGTSMAAPAISGVVALLHQVDASLTVNELEEILVSTAIPMTNEEYNEAPNNGYGYGLVNAHAAVSSIITGLGTLKGQVTKHGEDTEEPAFEHNAATLTYAGLDLDLSIHVTDNISVSSVILMYQVEDGDWQTAEALRASGDYKSGEYAVTIPGEQIKGSSLKYKWMLTDFGDNEVITDGYVVQVKEGISIGYSEDFEATPIGWTSFGENNNWEWGVPTTGPEGAVSGEKVYATNLDGDYETDENATLVMPPVILPEEGAFLQFQKWHELESYQSGNFYDFAHVFISTDQEEWTQVLEMKGTTTDWEQAEVDLSDYSGQKIYIGFNLTSDSTVTKQGLYIDDVAISDTSIAGEGTIGKIKGKQGKENHISSGINRGYLEINGKKKINPDTIRPKRPEITEPSVQENGINPTLLPMQAQVSVLESGRTVMTDPANGTYSLSHAAGEFTVQASTYGYQSQQQTVTIEKDGIGQADFTLTELPQATIHGTITDEETGQLIEGATLFLVEDANISPVKSDENGNYSLTAYEGTYTLKILARNYDSKEMEIRIDSDQELNIELEPFYTYPGGEIGYDDGTAENAHSFYEAGNGWAVKMSLPTGKDSAIVTEGIFRFWDLEWPVPGGKEFAVEVWDASGTDGQPGKKIAGPFDAEALRNGDWTVVDLKKYAITVNSDFYMVYIQTAPDPNAPGLATDENGFNAERSYRYIDGSWSRTPENEGNTMIRARVSYQVDVPVITSPADDLTTTNSNILIEGTSSPTTTVQLVNNGESAGTADVGGNGKFTIPIELSEGENMLKAVSLLDEAQTGESAPVTVTLDTEKPKLMINSPRDGDKINRETVTVEGTVSDANLDYVKVNDRKANVSGGSYSKRILLDKGENKIEVVARDLAGNAESKSVAINVKFNKPVVENVTPTEDKNLKTGQSVKIEFDSEPGLRGTFFVHMPLTDMGLQIANATELPMMEQSDGHYVGYWTVPSGVKADGAVIEVKAVDSFHNETRKIAKGKLFINLGE</sequence>
<evidence type="ECO:0000256" key="4">
    <source>
        <dbReference type="ARBA" id="ARBA00022825"/>
    </source>
</evidence>
<dbReference type="SUPFAM" id="SSF49899">
    <property type="entry name" value="Concanavalin A-like lectins/glucanases"/>
    <property type="match status" value="1"/>
</dbReference>
<protein>
    <submittedName>
        <fullName evidence="10">Peptidase S8</fullName>
    </submittedName>
</protein>
<dbReference type="Gene3D" id="2.60.40.10">
    <property type="entry name" value="Immunoglobulins"/>
    <property type="match status" value="2"/>
</dbReference>
<dbReference type="Proteomes" id="UP000198312">
    <property type="component" value="Chromosome"/>
</dbReference>
<dbReference type="GO" id="GO:0006508">
    <property type="term" value="P:proteolysis"/>
    <property type="evidence" value="ECO:0007669"/>
    <property type="project" value="UniProtKB-KW"/>
</dbReference>
<evidence type="ECO:0000256" key="6">
    <source>
        <dbReference type="PROSITE-ProRule" id="PRU01240"/>
    </source>
</evidence>
<dbReference type="Pfam" id="PF09136">
    <property type="entry name" value="Glucodextran_B"/>
    <property type="match status" value="1"/>
</dbReference>
<keyword evidence="11" id="KW-1185">Reference proteome</keyword>
<dbReference type="PRINTS" id="PR00723">
    <property type="entry name" value="SUBTILISIN"/>
</dbReference>
<dbReference type="Gene3D" id="2.60.40.1120">
    <property type="entry name" value="Carboxypeptidase-like, regulatory domain"/>
    <property type="match status" value="2"/>
</dbReference>
<evidence type="ECO:0000313" key="10">
    <source>
        <dbReference type="EMBL" id="ASK62885.1"/>
    </source>
</evidence>
<dbReference type="InterPro" id="IPR015500">
    <property type="entry name" value="Peptidase_S8_subtilisin-rel"/>
</dbReference>
<dbReference type="PROSITE" id="PS00138">
    <property type="entry name" value="SUBTILASE_SER"/>
    <property type="match status" value="1"/>
</dbReference>